<dbReference type="EMBL" id="JARIHO010000136">
    <property type="protein sequence ID" value="KAJ7301399.1"/>
    <property type="molecule type" value="Genomic_DNA"/>
</dbReference>
<gene>
    <name evidence="1" type="ORF">DFH08DRAFT_620191</name>
</gene>
<name>A0AAD7E767_9AGAR</name>
<accession>A0AAD7E767</accession>
<reference evidence="1" key="1">
    <citation type="submission" date="2023-03" db="EMBL/GenBank/DDBJ databases">
        <title>Massive genome expansion in bonnet fungi (Mycena s.s.) driven by repeated elements and novel gene families across ecological guilds.</title>
        <authorList>
            <consortium name="Lawrence Berkeley National Laboratory"/>
            <person name="Harder C.B."/>
            <person name="Miyauchi S."/>
            <person name="Viragh M."/>
            <person name="Kuo A."/>
            <person name="Thoen E."/>
            <person name="Andreopoulos B."/>
            <person name="Lu D."/>
            <person name="Skrede I."/>
            <person name="Drula E."/>
            <person name="Henrissat B."/>
            <person name="Morin E."/>
            <person name="Kohler A."/>
            <person name="Barry K."/>
            <person name="LaButti K."/>
            <person name="Morin E."/>
            <person name="Salamov A."/>
            <person name="Lipzen A."/>
            <person name="Mereny Z."/>
            <person name="Hegedus B."/>
            <person name="Baldrian P."/>
            <person name="Stursova M."/>
            <person name="Weitz H."/>
            <person name="Taylor A."/>
            <person name="Grigoriev I.V."/>
            <person name="Nagy L.G."/>
            <person name="Martin F."/>
            <person name="Kauserud H."/>
        </authorList>
    </citation>
    <scope>NUCLEOTIDE SEQUENCE</scope>
    <source>
        <strain evidence="1">CBHHK002</strain>
    </source>
</reference>
<proteinExistence type="predicted"/>
<dbReference type="AlphaFoldDB" id="A0AAD7E767"/>
<organism evidence="1 2">
    <name type="scientific">Mycena albidolilacea</name>
    <dbReference type="NCBI Taxonomy" id="1033008"/>
    <lineage>
        <taxon>Eukaryota</taxon>
        <taxon>Fungi</taxon>
        <taxon>Dikarya</taxon>
        <taxon>Basidiomycota</taxon>
        <taxon>Agaricomycotina</taxon>
        <taxon>Agaricomycetes</taxon>
        <taxon>Agaricomycetidae</taxon>
        <taxon>Agaricales</taxon>
        <taxon>Marasmiineae</taxon>
        <taxon>Mycenaceae</taxon>
        <taxon>Mycena</taxon>
    </lineage>
</organism>
<comment type="caution">
    <text evidence="1">The sequence shown here is derived from an EMBL/GenBank/DDBJ whole genome shotgun (WGS) entry which is preliminary data.</text>
</comment>
<sequence length="115" mass="12727">MLKCLENRGLTFKATLPSEELQRKMPLWHHPEEGEVRLQGNNGPKAKCLRQIHSVLTVGEGVETAGRLQDNTHESSATCLCDACEEDKAKGCKNPHACAEGAKTKLDLLHPEWDP</sequence>
<keyword evidence="2" id="KW-1185">Reference proteome</keyword>
<feature type="non-terminal residue" evidence="1">
    <location>
        <position position="115"/>
    </location>
</feature>
<dbReference type="Proteomes" id="UP001218218">
    <property type="component" value="Unassembled WGS sequence"/>
</dbReference>
<evidence type="ECO:0000313" key="2">
    <source>
        <dbReference type="Proteomes" id="UP001218218"/>
    </source>
</evidence>
<protein>
    <submittedName>
        <fullName evidence="1">Uncharacterized protein</fullName>
    </submittedName>
</protein>
<evidence type="ECO:0000313" key="1">
    <source>
        <dbReference type="EMBL" id="KAJ7301399.1"/>
    </source>
</evidence>